<gene>
    <name evidence="1" type="ORF">CR201_G0019786</name>
</gene>
<accession>A0A2J8VDG6</accession>
<evidence type="ECO:0000313" key="1">
    <source>
        <dbReference type="EMBL" id="PNJ55563.1"/>
    </source>
</evidence>
<name>A0A2J8VDG6_PONAB</name>
<reference evidence="1" key="1">
    <citation type="submission" date="2017-12" db="EMBL/GenBank/DDBJ databases">
        <title>High-resolution comparative analysis of great ape genomes.</title>
        <authorList>
            <person name="Pollen A."/>
            <person name="Hastie A."/>
            <person name="Hormozdiari F."/>
            <person name="Dougherty M."/>
            <person name="Liu R."/>
            <person name="Chaisson M."/>
            <person name="Hoppe E."/>
            <person name="Hill C."/>
            <person name="Pang A."/>
            <person name="Hillier L."/>
            <person name="Baker C."/>
            <person name="Armstrong J."/>
            <person name="Shendure J."/>
            <person name="Paten B."/>
            <person name="Wilson R."/>
            <person name="Chao H."/>
            <person name="Schneider V."/>
            <person name="Ventura M."/>
            <person name="Kronenberg Z."/>
            <person name="Murali S."/>
            <person name="Gordon D."/>
            <person name="Cantsilieris S."/>
            <person name="Munson K."/>
            <person name="Nelson B."/>
            <person name="Raja A."/>
            <person name="Underwood J."/>
            <person name="Diekhans M."/>
            <person name="Fiddes I."/>
            <person name="Haussler D."/>
            <person name="Eichler E."/>
        </authorList>
    </citation>
    <scope>NUCLEOTIDE SEQUENCE [LARGE SCALE GENOMIC DNA]</scope>
    <source>
        <strain evidence="1">Susie</strain>
    </source>
</reference>
<dbReference type="EMBL" id="NDHI03003422">
    <property type="protein sequence ID" value="PNJ55563.1"/>
    <property type="molecule type" value="Genomic_DNA"/>
</dbReference>
<sequence length="55" mass="6414">MSVLTSPRGKVEVVHCRRTESQDIYCIKSLIRKFTCKLFGKLNIIYLLFSHSCLH</sequence>
<proteinExistence type="predicted"/>
<dbReference type="AlphaFoldDB" id="A0A2J8VDG6"/>
<protein>
    <submittedName>
        <fullName evidence="1">CFAP61 isoform 5</fullName>
    </submittedName>
</protein>
<organism evidence="1">
    <name type="scientific">Pongo abelii</name>
    <name type="common">Sumatran orangutan</name>
    <name type="synonym">Pongo pygmaeus abelii</name>
    <dbReference type="NCBI Taxonomy" id="9601"/>
    <lineage>
        <taxon>Eukaryota</taxon>
        <taxon>Metazoa</taxon>
        <taxon>Chordata</taxon>
        <taxon>Craniata</taxon>
        <taxon>Vertebrata</taxon>
        <taxon>Euteleostomi</taxon>
        <taxon>Mammalia</taxon>
        <taxon>Eutheria</taxon>
        <taxon>Euarchontoglires</taxon>
        <taxon>Primates</taxon>
        <taxon>Haplorrhini</taxon>
        <taxon>Catarrhini</taxon>
        <taxon>Hominidae</taxon>
        <taxon>Pongo</taxon>
    </lineage>
</organism>
<comment type="caution">
    <text evidence="1">The sequence shown here is derived from an EMBL/GenBank/DDBJ whole genome shotgun (WGS) entry which is preliminary data.</text>
</comment>